<evidence type="ECO:0000313" key="6">
    <source>
        <dbReference type="EMBL" id="SHG16480.1"/>
    </source>
</evidence>
<dbReference type="PRINTS" id="PR00039">
    <property type="entry name" value="HTHLYSR"/>
</dbReference>
<dbReference type="AlphaFoldDB" id="A0A1M5HKK5"/>
<dbReference type="Gene3D" id="3.40.190.290">
    <property type="match status" value="1"/>
</dbReference>
<dbReference type="SUPFAM" id="SSF53850">
    <property type="entry name" value="Periplasmic binding protein-like II"/>
    <property type="match status" value="1"/>
</dbReference>
<reference evidence="7" key="1">
    <citation type="submission" date="2016-11" db="EMBL/GenBank/DDBJ databases">
        <authorList>
            <person name="Varghese N."/>
            <person name="Submissions S."/>
        </authorList>
    </citation>
    <scope>NUCLEOTIDE SEQUENCE [LARGE SCALE GENOMIC DNA]</scope>
    <source>
        <strain evidence="7">DSM 21264</strain>
    </source>
</reference>
<keyword evidence="4" id="KW-0804">Transcription</keyword>
<dbReference type="GO" id="GO:0003700">
    <property type="term" value="F:DNA-binding transcription factor activity"/>
    <property type="evidence" value="ECO:0007669"/>
    <property type="project" value="InterPro"/>
</dbReference>
<keyword evidence="7" id="KW-1185">Reference proteome</keyword>
<comment type="similarity">
    <text evidence="1">Belongs to the LysR transcriptional regulatory family.</text>
</comment>
<dbReference type="PANTHER" id="PTHR30126">
    <property type="entry name" value="HTH-TYPE TRANSCRIPTIONAL REGULATOR"/>
    <property type="match status" value="1"/>
</dbReference>
<keyword evidence="3 6" id="KW-0238">DNA-binding</keyword>
<dbReference type="Proteomes" id="UP000184159">
    <property type="component" value="Unassembled WGS sequence"/>
</dbReference>
<dbReference type="InterPro" id="IPR005119">
    <property type="entry name" value="LysR_subst-bd"/>
</dbReference>
<dbReference type="InterPro" id="IPR036390">
    <property type="entry name" value="WH_DNA-bd_sf"/>
</dbReference>
<dbReference type="Pfam" id="PF00126">
    <property type="entry name" value="HTH_1"/>
    <property type="match status" value="1"/>
</dbReference>
<dbReference type="GO" id="GO:0003677">
    <property type="term" value="F:DNA binding"/>
    <property type="evidence" value="ECO:0007669"/>
    <property type="project" value="UniProtKB-KW"/>
</dbReference>
<evidence type="ECO:0000256" key="4">
    <source>
        <dbReference type="ARBA" id="ARBA00023163"/>
    </source>
</evidence>
<accession>A0A1M5HKK5</accession>
<proteinExistence type="inferred from homology"/>
<dbReference type="PROSITE" id="PS50931">
    <property type="entry name" value="HTH_LYSR"/>
    <property type="match status" value="1"/>
</dbReference>
<dbReference type="EMBL" id="FQUH01000034">
    <property type="protein sequence ID" value="SHG16480.1"/>
    <property type="molecule type" value="Genomic_DNA"/>
</dbReference>
<evidence type="ECO:0000256" key="2">
    <source>
        <dbReference type="ARBA" id="ARBA00023015"/>
    </source>
</evidence>
<dbReference type="PANTHER" id="PTHR30126:SF96">
    <property type="entry name" value="TRANSCRIPTIONAL REGULATORY PROTEIN, LYSR FAMILY"/>
    <property type="match status" value="1"/>
</dbReference>
<feature type="domain" description="HTH lysR-type" evidence="5">
    <location>
        <begin position="5"/>
        <end position="62"/>
    </location>
</feature>
<protein>
    <submittedName>
        <fullName evidence="6">DNA-binding transcriptional regulator, LysR family</fullName>
    </submittedName>
</protein>
<organism evidence="6 7">
    <name type="scientific">Vibrio gazogenes DSM 21264 = NBRC 103151</name>
    <dbReference type="NCBI Taxonomy" id="1123492"/>
    <lineage>
        <taxon>Bacteria</taxon>
        <taxon>Pseudomonadati</taxon>
        <taxon>Pseudomonadota</taxon>
        <taxon>Gammaproteobacteria</taxon>
        <taxon>Vibrionales</taxon>
        <taxon>Vibrionaceae</taxon>
        <taxon>Vibrio</taxon>
    </lineage>
</organism>
<dbReference type="CDD" id="cd05466">
    <property type="entry name" value="PBP2_LTTR_substrate"/>
    <property type="match status" value="1"/>
</dbReference>
<name>A0A1M5HKK5_VIBGA</name>
<keyword evidence="2" id="KW-0805">Transcription regulation</keyword>
<dbReference type="InterPro" id="IPR000847">
    <property type="entry name" value="LysR_HTH_N"/>
</dbReference>
<dbReference type="RefSeq" id="WP_072963628.1">
    <property type="nucleotide sequence ID" value="NZ_FQUH01000034.1"/>
</dbReference>
<dbReference type="InterPro" id="IPR036388">
    <property type="entry name" value="WH-like_DNA-bd_sf"/>
</dbReference>
<sequence length="310" mass="35465">MLKYHNQNTLYYIDALLRFSNYSKAADSLYISQPYLTQVIKRIENELNCQIINRSELPYRLTEQGKVYYDYLSSLETLYANMRRQVTALTDVDKTTIKIGILASIGSYLIPLFLPDFLAQFPHCQIELVEDIPENNEKRLLKGEVDFFIGQNSSHIAPNLLAVTWGRHSYFAIIPKSCALYQKDTANIAPGSIAIEDLLRQKLVLTARGSAIRAQVDQLFSVYKVKPDIMLESTEIRTVRRLAMADLGVTFIPESLAITPNPSQYNIYELPVDQLNLDYFIAYHSERKLSDLDQGLLDSFLHIKETTAHE</sequence>
<dbReference type="Pfam" id="PF03466">
    <property type="entry name" value="LysR_substrate"/>
    <property type="match status" value="1"/>
</dbReference>
<evidence type="ECO:0000256" key="1">
    <source>
        <dbReference type="ARBA" id="ARBA00009437"/>
    </source>
</evidence>
<evidence type="ECO:0000313" key="7">
    <source>
        <dbReference type="Proteomes" id="UP000184159"/>
    </source>
</evidence>
<dbReference type="SUPFAM" id="SSF46785">
    <property type="entry name" value="Winged helix' DNA-binding domain"/>
    <property type="match status" value="1"/>
</dbReference>
<dbReference type="Gene3D" id="1.10.10.10">
    <property type="entry name" value="Winged helix-like DNA-binding domain superfamily/Winged helix DNA-binding domain"/>
    <property type="match status" value="1"/>
</dbReference>
<gene>
    <name evidence="6" type="ORF">SAMN02745781_04123</name>
</gene>
<evidence type="ECO:0000259" key="5">
    <source>
        <dbReference type="PROSITE" id="PS50931"/>
    </source>
</evidence>
<evidence type="ECO:0000256" key="3">
    <source>
        <dbReference type="ARBA" id="ARBA00023125"/>
    </source>
</evidence>